<proteinExistence type="inferred from homology"/>
<evidence type="ECO:0000313" key="4">
    <source>
        <dbReference type="Proteomes" id="UP001199469"/>
    </source>
</evidence>
<evidence type="ECO:0000313" key="3">
    <source>
        <dbReference type="EMBL" id="MCD2194726.1"/>
    </source>
</evidence>
<dbReference type="InterPro" id="IPR014748">
    <property type="entry name" value="Enoyl-CoA_hydra_C"/>
</dbReference>
<comment type="similarity">
    <text evidence="1 2">Belongs to the enoyl-CoA hydratase/isomerase family.</text>
</comment>
<protein>
    <submittedName>
        <fullName evidence="3">Enoyl-CoA hydratase</fullName>
    </submittedName>
</protein>
<sequence length="263" mass="27512">MSVTTERHDGVVTVTVDRPGRKNALDPAAFATLASELTALDGDTEVRVVVVTGANGDFCAGADLSGEDERPHPLVGMEAVNRAALALHRISVPTIAKVDGVAVGAGFNLALGCDLVVASDRARFSEIFSKRGLSVDFGGSWLLVQRVGLHVAKELCLLADVLPAARAAEMGLVNRVVPVDELDATVNAWAGQLAAGPPRAITLTKRLLDQVATLSFEDALDREAHAQAVNLMGTDAPEAFAAFREKRTPAFTGGWVPAPPTSS</sequence>
<gene>
    <name evidence="3" type="ORF">LQ327_15240</name>
</gene>
<dbReference type="Proteomes" id="UP001199469">
    <property type="component" value="Unassembled WGS sequence"/>
</dbReference>
<keyword evidence="4" id="KW-1185">Reference proteome</keyword>
<dbReference type="PANTHER" id="PTHR43459">
    <property type="entry name" value="ENOYL-COA HYDRATASE"/>
    <property type="match status" value="1"/>
</dbReference>
<dbReference type="PROSITE" id="PS00166">
    <property type="entry name" value="ENOYL_COA_HYDRATASE"/>
    <property type="match status" value="1"/>
</dbReference>
<dbReference type="InterPro" id="IPR029045">
    <property type="entry name" value="ClpP/crotonase-like_dom_sf"/>
</dbReference>
<accession>A0ABS8PBC7</accession>
<dbReference type="EMBL" id="JAJNDB010000002">
    <property type="protein sequence ID" value="MCD2194726.1"/>
    <property type="molecule type" value="Genomic_DNA"/>
</dbReference>
<dbReference type="SUPFAM" id="SSF52096">
    <property type="entry name" value="ClpP/crotonase"/>
    <property type="match status" value="1"/>
</dbReference>
<organism evidence="3 4">
    <name type="scientific">Actinomycetospora endophytica</name>
    <dbReference type="NCBI Taxonomy" id="2291215"/>
    <lineage>
        <taxon>Bacteria</taxon>
        <taxon>Bacillati</taxon>
        <taxon>Actinomycetota</taxon>
        <taxon>Actinomycetes</taxon>
        <taxon>Pseudonocardiales</taxon>
        <taxon>Pseudonocardiaceae</taxon>
        <taxon>Actinomycetospora</taxon>
    </lineage>
</organism>
<dbReference type="InterPro" id="IPR001753">
    <property type="entry name" value="Enoyl-CoA_hydra/iso"/>
</dbReference>
<dbReference type="CDD" id="cd06558">
    <property type="entry name" value="crotonase-like"/>
    <property type="match status" value="1"/>
</dbReference>
<dbReference type="RefSeq" id="WP_230734957.1">
    <property type="nucleotide sequence ID" value="NZ_JAJNDB010000002.1"/>
</dbReference>
<dbReference type="Gene3D" id="3.90.226.10">
    <property type="entry name" value="2-enoyl-CoA Hydratase, Chain A, domain 1"/>
    <property type="match status" value="1"/>
</dbReference>
<dbReference type="PANTHER" id="PTHR43459:SF1">
    <property type="entry name" value="EG:BACN32G11.4 PROTEIN"/>
    <property type="match status" value="1"/>
</dbReference>
<dbReference type="Pfam" id="PF00378">
    <property type="entry name" value="ECH_1"/>
    <property type="match status" value="1"/>
</dbReference>
<dbReference type="InterPro" id="IPR018376">
    <property type="entry name" value="Enoyl-CoA_hyd/isom_CS"/>
</dbReference>
<name>A0ABS8PBC7_9PSEU</name>
<evidence type="ECO:0000256" key="1">
    <source>
        <dbReference type="ARBA" id="ARBA00005254"/>
    </source>
</evidence>
<comment type="caution">
    <text evidence="3">The sequence shown here is derived from an EMBL/GenBank/DDBJ whole genome shotgun (WGS) entry which is preliminary data.</text>
</comment>
<evidence type="ECO:0000256" key="2">
    <source>
        <dbReference type="RuleBase" id="RU003707"/>
    </source>
</evidence>
<reference evidence="3 4" key="1">
    <citation type="submission" date="2021-11" db="EMBL/GenBank/DDBJ databases">
        <title>Draft genome sequence of Actinomycetospora sp. SF1 isolated from the rhizosphere soil.</title>
        <authorList>
            <person name="Duangmal K."/>
            <person name="Chantavorakit T."/>
        </authorList>
    </citation>
    <scope>NUCLEOTIDE SEQUENCE [LARGE SCALE GENOMIC DNA]</scope>
    <source>
        <strain evidence="3 4">TBRC 5722</strain>
    </source>
</reference>
<dbReference type="Gene3D" id="1.10.12.10">
    <property type="entry name" value="Lyase 2-enoyl-coa Hydratase, Chain A, domain 2"/>
    <property type="match status" value="1"/>
</dbReference>